<sequence>MQRRNLIRLTLGGIASGIFMPKAVFAEAEPANLSANSMAGGIFYTENAPGRWKGKEKSHLPIIEVERKSGNVSVIITTSHGMHGYDHYIVKHILLDGNYDFLGEKMFNPSKDKAPISKFSLGKYNGPIYALSVCNKHDVWLDVEKV</sequence>
<evidence type="ECO:0000313" key="2">
    <source>
        <dbReference type="EMBL" id="VFK51924.1"/>
    </source>
</evidence>
<name>A0A450ZDR7_9GAMM</name>
<evidence type="ECO:0000259" key="1">
    <source>
        <dbReference type="Pfam" id="PF01880"/>
    </source>
</evidence>
<dbReference type="GO" id="GO:0016491">
    <property type="term" value="F:oxidoreductase activity"/>
    <property type="evidence" value="ECO:0007669"/>
    <property type="project" value="InterPro"/>
</dbReference>
<feature type="domain" description="Desulfoferrodoxin ferrous iron-binding" evidence="1">
    <location>
        <begin position="54"/>
        <end position="140"/>
    </location>
</feature>
<evidence type="ECO:0000313" key="4">
    <source>
        <dbReference type="EMBL" id="VFK55059.1"/>
    </source>
</evidence>
<gene>
    <name evidence="2" type="ORF">BECKTUN1418D_GA0071000_10133</name>
    <name evidence="4" type="ORF">BECKTUN1418E_GA0071001_102433</name>
    <name evidence="3" type="ORF">BECKTUN1418F_GA0071002_102433</name>
</gene>
<dbReference type="InterPro" id="IPR002742">
    <property type="entry name" value="Desulfoferrodoxin_Fe-bd_dom"/>
</dbReference>
<dbReference type="SUPFAM" id="SSF49367">
    <property type="entry name" value="Superoxide reductase-like"/>
    <property type="match status" value="1"/>
</dbReference>
<organism evidence="2">
    <name type="scientific">Candidatus Kentrum sp. TUN</name>
    <dbReference type="NCBI Taxonomy" id="2126343"/>
    <lineage>
        <taxon>Bacteria</taxon>
        <taxon>Pseudomonadati</taxon>
        <taxon>Pseudomonadota</taxon>
        <taxon>Gammaproteobacteria</taxon>
        <taxon>Candidatus Kentrum</taxon>
    </lineage>
</organism>
<dbReference type="EMBL" id="CAADFV010000024">
    <property type="protein sequence ID" value="VFK55059.1"/>
    <property type="molecule type" value="Genomic_DNA"/>
</dbReference>
<dbReference type="EMBL" id="CAADFX010000013">
    <property type="protein sequence ID" value="VFK51924.1"/>
    <property type="molecule type" value="Genomic_DNA"/>
</dbReference>
<dbReference type="GO" id="GO:0005506">
    <property type="term" value="F:iron ion binding"/>
    <property type="evidence" value="ECO:0007669"/>
    <property type="project" value="InterPro"/>
</dbReference>
<dbReference type="Gene3D" id="2.60.40.730">
    <property type="entry name" value="SOR catalytic domain"/>
    <property type="match status" value="1"/>
</dbReference>
<dbReference type="Pfam" id="PF01880">
    <property type="entry name" value="Desulfoferrodox"/>
    <property type="match status" value="1"/>
</dbReference>
<proteinExistence type="predicted"/>
<reference evidence="2" key="1">
    <citation type="submission" date="2019-02" db="EMBL/GenBank/DDBJ databases">
        <authorList>
            <person name="Gruber-Vodicka R. H."/>
            <person name="Seah K. B. B."/>
        </authorList>
    </citation>
    <scope>NUCLEOTIDE SEQUENCE</scope>
    <source>
        <strain evidence="2">BECK_BY1</strain>
        <strain evidence="4">BECK_BY2</strain>
        <strain evidence="3">BECK_BY3</strain>
    </source>
</reference>
<protein>
    <submittedName>
        <fullName evidence="2">Superoxide reductase</fullName>
    </submittedName>
</protein>
<dbReference type="EMBL" id="CAADFY010000024">
    <property type="protein sequence ID" value="VFK53583.1"/>
    <property type="molecule type" value="Genomic_DNA"/>
</dbReference>
<accession>A0A450ZDR7</accession>
<evidence type="ECO:0000313" key="3">
    <source>
        <dbReference type="EMBL" id="VFK53583.1"/>
    </source>
</evidence>
<dbReference type="AlphaFoldDB" id="A0A450ZDR7"/>
<dbReference type="InterPro" id="IPR036073">
    <property type="entry name" value="Desulfoferrodoxin_Fe-bd_dom_sf"/>
</dbReference>